<accession>A0A160KU18</accession>
<dbReference type="RefSeq" id="WP_068255061.1">
    <property type="nucleotide sequence ID" value="NZ_CP015515.1"/>
</dbReference>
<organism evidence="2 3">
    <name type="scientific">Rathayibacter tritici</name>
    <dbReference type="NCBI Taxonomy" id="33888"/>
    <lineage>
        <taxon>Bacteria</taxon>
        <taxon>Bacillati</taxon>
        <taxon>Actinomycetota</taxon>
        <taxon>Actinomycetes</taxon>
        <taxon>Micrococcales</taxon>
        <taxon>Microbacteriaceae</taxon>
        <taxon>Rathayibacter</taxon>
    </lineage>
</organism>
<dbReference type="EMBL" id="CP015515">
    <property type="protein sequence ID" value="AND17350.1"/>
    <property type="molecule type" value="Genomic_DNA"/>
</dbReference>
<protein>
    <submittedName>
        <fullName evidence="2">Uncharacterized protein</fullName>
    </submittedName>
</protein>
<feature type="transmembrane region" description="Helical" evidence="1">
    <location>
        <begin position="17"/>
        <end position="39"/>
    </location>
</feature>
<dbReference type="OrthoDB" id="9964564at2"/>
<dbReference type="AlphaFoldDB" id="A0A160KU18"/>
<dbReference type="PATRIC" id="fig|33888.3.peg.2481"/>
<keyword evidence="1" id="KW-1133">Transmembrane helix</keyword>
<sequence length="123" mass="12484">MTASAPHPHPQPRPRDVVGIIGLVLAIVLVLAQVARTALTTTVPVLAYRGGLDTTQIGALFAALGVMMLVLATATALVGVIGVVRRDRPRLLSAITLGVGASVAIVELGALVVPPLVGLSLQS</sequence>
<keyword evidence="1" id="KW-0472">Membrane</keyword>
<feature type="transmembrane region" description="Helical" evidence="1">
    <location>
        <begin position="59"/>
        <end position="84"/>
    </location>
</feature>
<name>A0A160KU18_9MICO</name>
<dbReference type="KEGG" id="rtn:A6122_2227"/>
<keyword evidence="3" id="KW-1185">Reference proteome</keyword>
<dbReference type="STRING" id="33888.A6122_2227"/>
<gene>
    <name evidence="2" type="ORF">A6122_2227</name>
</gene>
<keyword evidence="1" id="KW-0812">Transmembrane</keyword>
<evidence type="ECO:0000256" key="1">
    <source>
        <dbReference type="SAM" id="Phobius"/>
    </source>
</evidence>
<evidence type="ECO:0000313" key="2">
    <source>
        <dbReference type="EMBL" id="AND17350.1"/>
    </source>
</evidence>
<dbReference type="Proteomes" id="UP000077071">
    <property type="component" value="Chromosome"/>
</dbReference>
<feature type="transmembrane region" description="Helical" evidence="1">
    <location>
        <begin position="91"/>
        <end position="113"/>
    </location>
</feature>
<reference evidence="2 3" key="1">
    <citation type="submission" date="2016-05" db="EMBL/GenBank/DDBJ databases">
        <title>Complete genome sequence of Rathayibacter tritici NCPPB 1953.</title>
        <authorList>
            <person name="Park J."/>
            <person name="Lee H.-H."/>
            <person name="Lee S.-W."/>
            <person name="Seo Y.-S."/>
        </authorList>
    </citation>
    <scope>NUCLEOTIDE SEQUENCE [LARGE SCALE GENOMIC DNA]</scope>
    <source>
        <strain evidence="2 3">NCPPB 1953</strain>
    </source>
</reference>
<evidence type="ECO:0000313" key="3">
    <source>
        <dbReference type="Proteomes" id="UP000077071"/>
    </source>
</evidence>
<proteinExistence type="predicted"/>